<sequence>MEQVTAEIRRSIVFGELQPGQEFSLRETAAHLGVSTAPVREALRVLQGEGLIIARRARSAVVAPADPDDLRAIYQLRRLIEPAIAGRSCARLTDADLAGLEQMVAAFGDENAGIDAIYEAHRQFHLALLGPAASAWDLRILETLWNAAERYVRIGFGRLDPVPAEHSRRGLAHQELLDAFRSRDVDGVQRAVLRHLDDNERIARRAIVGDA</sequence>
<proteinExistence type="predicted"/>
<dbReference type="InterPro" id="IPR036390">
    <property type="entry name" value="WH_DNA-bd_sf"/>
</dbReference>
<dbReference type="SUPFAM" id="SSF46785">
    <property type="entry name" value="Winged helix' DNA-binding domain"/>
    <property type="match status" value="1"/>
</dbReference>
<evidence type="ECO:0000256" key="2">
    <source>
        <dbReference type="ARBA" id="ARBA00023125"/>
    </source>
</evidence>
<protein>
    <submittedName>
        <fullName evidence="5">GntR family transcriptional regulator</fullName>
    </submittedName>
</protein>
<evidence type="ECO:0000313" key="5">
    <source>
        <dbReference type="EMBL" id="NMH98762.1"/>
    </source>
</evidence>
<keyword evidence="3" id="KW-0804">Transcription</keyword>
<evidence type="ECO:0000256" key="3">
    <source>
        <dbReference type="ARBA" id="ARBA00023163"/>
    </source>
</evidence>
<keyword evidence="6" id="KW-1185">Reference proteome</keyword>
<dbReference type="Pfam" id="PF07729">
    <property type="entry name" value="FCD"/>
    <property type="match status" value="1"/>
</dbReference>
<evidence type="ECO:0000259" key="4">
    <source>
        <dbReference type="PROSITE" id="PS50949"/>
    </source>
</evidence>
<evidence type="ECO:0000313" key="6">
    <source>
        <dbReference type="Proteomes" id="UP000820669"/>
    </source>
</evidence>
<dbReference type="InterPro" id="IPR000524">
    <property type="entry name" value="Tscrpt_reg_HTH_GntR"/>
</dbReference>
<keyword evidence="1" id="KW-0805">Transcription regulation</keyword>
<gene>
    <name evidence="5" type="ORF">HF526_15815</name>
</gene>
<evidence type="ECO:0000256" key="1">
    <source>
        <dbReference type="ARBA" id="ARBA00023015"/>
    </source>
</evidence>
<dbReference type="Pfam" id="PF00392">
    <property type="entry name" value="GntR"/>
    <property type="match status" value="1"/>
</dbReference>
<dbReference type="InterPro" id="IPR011711">
    <property type="entry name" value="GntR_C"/>
</dbReference>
<dbReference type="InterPro" id="IPR036388">
    <property type="entry name" value="WH-like_DNA-bd_sf"/>
</dbReference>
<reference evidence="5 6" key="1">
    <citation type="submission" date="2020-04" db="EMBL/GenBank/DDBJ databases">
        <authorList>
            <person name="Klaysubun C."/>
            <person name="Duangmal K."/>
            <person name="Lipun K."/>
        </authorList>
    </citation>
    <scope>NUCLEOTIDE SEQUENCE [LARGE SCALE GENOMIC DNA]</scope>
    <source>
        <strain evidence="5 6">K10HN5</strain>
    </source>
</reference>
<dbReference type="CDD" id="cd07377">
    <property type="entry name" value="WHTH_GntR"/>
    <property type="match status" value="1"/>
</dbReference>
<dbReference type="PANTHER" id="PTHR43537:SF5">
    <property type="entry name" value="UXU OPERON TRANSCRIPTIONAL REGULATOR"/>
    <property type="match status" value="1"/>
</dbReference>
<feature type="domain" description="HTH gntR-type" evidence="4">
    <location>
        <begin position="1"/>
        <end position="65"/>
    </location>
</feature>
<dbReference type="PANTHER" id="PTHR43537">
    <property type="entry name" value="TRANSCRIPTIONAL REGULATOR, GNTR FAMILY"/>
    <property type="match status" value="1"/>
</dbReference>
<dbReference type="PROSITE" id="PS50949">
    <property type="entry name" value="HTH_GNTR"/>
    <property type="match status" value="1"/>
</dbReference>
<keyword evidence="2" id="KW-0238">DNA-binding</keyword>
<dbReference type="SMART" id="SM00895">
    <property type="entry name" value="FCD"/>
    <property type="match status" value="1"/>
</dbReference>
<dbReference type="Gene3D" id="1.20.120.530">
    <property type="entry name" value="GntR ligand-binding domain-like"/>
    <property type="match status" value="1"/>
</dbReference>
<organism evidence="5 6">
    <name type="scientific">Pseudonocardia acidicola</name>
    <dbReference type="NCBI Taxonomy" id="2724939"/>
    <lineage>
        <taxon>Bacteria</taxon>
        <taxon>Bacillati</taxon>
        <taxon>Actinomycetota</taxon>
        <taxon>Actinomycetes</taxon>
        <taxon>Pseudonocardiales</taxon>
        <taxon>Pseudonocardiaceae</taxon>
        <taxon>Pseudonocardia</taxon>
    </lineage>
</organism>
<accession>A0ABX1SD36</accession>
<dbReference type="SMART" id="SM00345">
    <property type="entry name" value="HTH_GNTR"/>
    <property type="match status" value="1"/>
</dbReference>
<dbReference type="SUPFAM" id="SSF48008">
    <property type="entry name" value="GntR ligand-binding domain-like"/>
    <property type="match status" value="1"/>
</dbReference>
<dbReference type="Proteomes" id="UP000820669">
    <property type="component" value="Unassembled WGS sequence"/>
</dbReference>
<name>A0ABX1SD36_9PSEU</name>
<dbReference type="EMBL" id="JAAXLA010000026">
    <property type="protein sequence ID" value="NMH98762.1"/>
    <property type="molecule type" value="Genomic_DNA"/>
</dbReference>
<dbReference type="Gene3D" id="1.10.10.10">
    <property type="entry name" value="Winged helix-like DNA-binding domain superfamily/Winged helix DNA-binding domain"/>
    <property type="match status" value="1"/>
</dbReference>
<comment type="caution">
    <text evidence="5">The sequence shown here is derived from an EMBL/GenBank/DDBJ whole genome shotgun (WGS) entry which is preliminary data.</text>
</comment>
<dbReference type="InterPro" id="IPR008920">
    <property type="entry name" value="TF_FadR/GntR_C"/>
</dbReference>